<dbReference type="Proteomes" id="UP001224739">
    <property type="component" value="Unassembled WGS sequence"/>
</dbReference>
<comment type="caution">
    <text evidence="1">The sequence shown here is derived from an EMBL/GenBank/DDBJ whole genome shotgun (WGS) entry which is preliminary data.</text>
</comment>
<dbReference type="AlphaFoldDB" id="A0AAW7CML8"/>
<dbReference type="EMBL" id="JASVWL010000006">
    <property type="protein sequence ID" value="MDL5355245.1"/>
    <property type="molecule type" value="Genomic_DNA"/>
</dbReference>
<reference evidence="1" key="1">
    <citation type="submission" date="2023-06" db="EMBL/GenBank/DDBJ databases">
        <title>Acute promotion of culturable opportunistic pathogens and persistent increase of antibiotic resistance following antibiotic exposure in mouse gut microbiota.</title>
        <authorList>
            <person name="Li L."/>
            <person name="Wang B."/>
            <person name="Sun Y."/>
            <person name="Wang M."/>
            <person name="Xu H."/>
        </authorList>
    </citation>
    <scope>NUCLEOTIDE SEQUENCE</scope>
    <source>
        <strain evidence="1">EPA10_1</strain>
    </source>
</reference>
<proteinExistence type="predicted"/>
<name>A0AAW7CML8_9GAMM</name>
<evidence type="ECO:0000313" key="1">
    <source>
        <dbReference type="EMBL" id="MDL5355245.1"/>
    </source>
</evidence>
<accession>A0AAW7CML8</accession>
<evidence type="ECO:0008006" key="3">
    <source>
        <dbReference type="Google" id="ProtNLM"/>
    </source>
</evidence>
<gene>
    <name evidence="1" type="ORF">QSH02_10430</name>
</gene>
<organism evidence="1 2">
    <name type="scientific">Proteus faecis</name>
    <dbReference type="NCBI Taxonomy" id="2050967"/>
    <lineage>
        <taxon>Bacteria</taxon>
        <taxon>Pseudomonadati</taxon>
        <taxon>Pseudomonadota</taxon>
        <taxon>Gammaproteobacteria</taxon>
        <taxon>Enterobacterales</taxon>
        <taxon>Morganellaceae</taxon>
        <taxon>Proteus</taxon>
    </lineage>
</organism>
<protein>
    <recommendedName>
        <fullName evidence="3">Toxin CdiA</fullName>
    </recommendedName>
</protein>
<sequence length="263" mass="26934">MGGTEDGQVKFAQAHVSDMMSCSSNPSGDACIRGQAVDSALKLALVSGLGANALIVVADTAAAGCLTNPVLCANEVGTFIIETLGAEAAPAGIAITGTAGVTAKLTKEQLVELASLQAVAKKDGVEVTPEIVNKVITGKGTSGSAGAEQANNAANNALPNVDQLSQAAASANRNGLTDAGRALQKHGGREGSVYTYTDQKAATLNKEAQNIVNDILTTPGTKIESRYITENKQRIKVIEATAPDGRALRFNEDGSKLIGFREP</sequence>
<evidence type="ECO:0000313" key="2">
    <source>
        <dbReference type="Proteomes" id="UP001224739"/>
    </source>
</evidence>